<comment type="caution">
    <text evidence="12">The sequence shown here is derived from an EMBL/GenBank/DDBJ whole genome shotgun (WGS) entry which is preliminary data.</text>
</comment>
<gene>
    <name evidence="9" type="primary">xerC</name>
    <name evidence="12" type="ORF">IAA22_07835</name>
</gene>
<dbReference type="Gene3D" id="1.10.150.130">
    <property type="match status" value="1"/>
</dbReference>
<evidence type="ECO:0000256" key="8">
    <source>
        <dbReference type="ARBA" id="ARBA00023306"/>
    </source>
</evidence>
<evidence type="ECO:0000256" key="9">
    <source>
        <dbReference type="HAMAP-Rule" id="MF_01808"/>
    </source>
</evidence>
<feature type="active site" evidence="9">
    <location>
        <position position="284"/>
    </location>
</feature>
<dbReference type="PANTHER" id="PTHR30349:SF41">
    <property type="entry name" value="INTEGRASE_RECOMBINASE PROTEIN MJ0367-RELATED"/>
    <property type="match status" value="1"/>
</dbReference>
<comment type="function">
    <text evidence="9">Site-specific tyrosine recombinase, which acts by catalyzing the cutting and rejoining of the recombining DNA molecules. The XerC-XerD complex is essential to convert dimers of the bacterial chromosome into monomers to permit their segregation at cell division. It also contributes to the segregational stability of plasmids.</text>
</comment>
<evidence type="ECO:0000256" key="6">
    <source>
        <dbReference type="ARBA" id="ARBA00023125"/>
    </source>
</evidence>
<dbReference type="Proteomes" id="UP000824029">
    <property type="component" value="Unassembled WGS sequence"/>
</dbReference>
<feature type="active site" description="O-(3'-phospho-DNA)-tyrosine intermediate" evidence="9">
    <location>
        <position position="293"/>
    </location>
</feature>
<reference evidence="12" key="2">
    <citation type="submission" date="2021-04" db="EMBL/GenBank/DDBJ databases">
        <authorList>
            <person name="Gilroy R."/>
        </authorList>
    </citation>
    <scope>NUCLEOTIDE SEQUENCE</scope>
    <source>
        <strain evidence="12">ChiHecolR3B27-1887</strain>
    </source>
</reference>
<dbReference type="NCBIfam" id="NF001399">
    <property type="entry name" value="PRK00283.1"/>
    <property type="match status" value="1"/>
</dbReference>
<proteinExistence type="inferred from homology"/>
<dbReference type="PROSITE" id="PS51898">
    <property type="entry name" value="TYR_RECOMBINASE"/>
    <property type="match status" value="1"/>
</dbReference>
<evidence type="ECO:0000256" key="4">
    <source>
        <dbReference type="ARBA" id="ARBA00022829"/>
    </source>
</evidence>
<dbReference type="InterPro" id="IPR004107">
    <property type="entry name" value="Integrase_SAM-like_N"/>
</dbReference>
<comment type="similarity">
    <text evidence="9">Belongs to the 'phage' integrase family. XerC subfamily.</text>
</comment>
<dbReference type="Gene3D" id="1.10.443.10">
    <property type="entry name" value="Intergrase catalytic core"/>
    <property type="match status" value="1"/>
</dbReference>
<evidence type="ECO:0000313" key="12">
    <source>
        <dbReference type="EMBL" id="HIZ19001.1"/>
    </source>
</evidence>
<dbReference type="EMBL" id="DXBZ01000157">
    <property type="protein sequence ID" value="HIZ19001.1"/>
    <property type="molecule type" value="Genomic_DNA"/>
</dbReference>
<evidence type="ECO:0000259" key="10">
    <source>
        <dbReference type="PROSITE" id="PS51898"/>
    </source>
</evidence>
<dbReference type="GO" id="GO:0051301">
    <property type="term" value="P:cell division"/>
    <property type="evidence" value="ECO:0007669"/>
    <property type="project" value="UniProtKB-KW"/>
</dbReference>
<dbReference type="GO" id="GO:0009037">
    <property type="term" value="F:tyrosine-based site-specific recombinase activity"/>
    <property type="evidence" value="ECO:0007669"/>
    <property type="project" value="UniProtKB-UniRule"/>
</dbReference>
<dbReference type="InterPro" id="IPR011010">
    <property type="entry name" value="DNA_brk_join_enz"/>
</dbReference>
<dbReference type="CDD" id="cd00798">
    <property type="entry name" value="INT_XerDC_C"/>
    <property type="match status" value="1"/>
</dbReference>
<dbReference type="AlphaFoldDB" id="A0A9D2DL27"/>
<feature type="active site" evidence="9">
    <location>
        <position position="162"/>
    </location>
</feature>
<evidence type="ECO:0000259" key="11">
    <source>
        <dbReference type="PROSITE" id="PS51900"/>
    </source>
</evidence>
<dbReference type="PROSITE" id="PS51900">
    <property type="entry name" value="CB"/>
    <property type="match status" value="1"/>
</dbReference>
<keyword evidence="7 9" id="KW-0233">DNA recombination</keyword>
<feature type="domain" description="Tyr recombinase" evidence="10">
    <location>
        <begin position="122"/>
        <end position="306"/>
    </location>
</feature>
<keyword evidence="4 9" id="KW-0159">Chromosome partition</keyword>
<protein>
    <recommendedName>
        <fullName evidence="9">Tyrosine recombinase XerC</fullName>
    </recommendedName>
</protein>
<dbReference type="InterPro" id="IPR023009">
    <property type="entry name" value="Tyrosine_recombinase_XerC/XerD"/>
</dbReference>
<evidence type="ECO:0000256" key="2">
    <source>
        <dbReference type="ARBA" id="ARBA00022490"/>
    </source>
</evidence>
<dbReference type="InterPro" id="IPR044068">
    <property type="entry name" value="CB"/>
</dbReference>
<dbReference type="GO" id="GO:0006313">
    <property type="term" value="P:DNA transposition"/>
    <property type="evidence" value="ECO:0007669"/>
    <property type="project" value="UniProtKB-UniRule"/>
</dbReference>
<dbReference type="InterPro" id="IPR002104">
    <property type="entry name" value="Integrase_catalytic"/>
</dbReference>
<dbReference type="InterPro" id="IPR010998">
    <property type="entry name" value="Integrase_recombinase_N"/>
</dbReference>
<dbReference type="GO" id="GO:0003677">
    <property type="term" value="F:DNA binding"/>
    <property type="evidence" value="ECO:0007669"/>
    <property type="project" value="UniProtKB-UniRule"/>
</dbReference>
<dbReference type="Pfam" id="PF00589">
    <property type="entry name" value="Phage_integrase"/>
    <property type="match status" value="1"/>
</dbReference>
<feature type="active site" evidence="9">
    <location>
        <position position="261"/>
    </location>
</feature>
<dbReference type="InterPro" id="IPR013762">
    <property type="entry name" value="Integrase-like_cat_sf"/>
</dbReference>
<sequence>MSAPSPEALERSRGQDSFERDVDEFVSYLGGVRHLSPNTVRAYREDLLAFLGWARREGVVPARLTHRELRSYLLELTRAGYCARTVSRHLSALRGMFRWMLREGRCDSAAVAAVASPKLSRTLPNTMSDSDAAALLETCSGEDPVALRDRAFLELLYACGARISEVSRLDVADVDFRQGQLRLFGKGAKERIVPVYRSALERVDAYLGTGRPQLVRPGRSADALFLSTRGNRMSSDALRTVFERRVAEARLDPSLTPHAMRHTFATELLGGGADLRSVQELLGHESLSTTQVYTHLSVERLKEAARRAHPRS</sequence>
<evidence type="ECO:0000256" key="5">
    <source>
        <dbReference type="ARBA" id="ARBA00022908"/>
    </source>
</evidence>
<feature type="active site" evidence="9">
    <location>
        <position position="186"/>
    </location>
</feature>
<keyword evidence="3 9" id="KW-0132">Cell division</keyword>
<accession>A0A9D2DL27</accession>
<dbReference type="Pfam" id="PF02899">
    <property type="entry name" value="Phage_int_SAM_1"/>
    <property type="match status" value="1"/>
</dbReference>
<evidence type="ECO:0000256" key="3">
    <source>
        <dbReference type="ARBA" id="ARBA00022618"/>
    </source>
</evidence>
<dbReference type="GO" id="GO:0007059">
    <property type="term" value="P:chromosome segregation"/>
    <property type="evidence" value="ECO:0007669"/>
    <property type="project" value="UniProtKB-UniRule"/>
</dbReference>
<evidence type="ECO:0000256" key="1">
    <source>
        <dbReference type="ARBA" id="ARBA00004496"/>
    </source>
</evidence>
<keyword evidence="5 9" id="KW-0229">DNA integration</keyword>
<evidence type="ECO:0000256" key="7">
    <source>
        <dbReference type="ARBA" id="ARBA00023172"/>
    </source>
</evidence>
<comment type="subunit">
    <text evidence="9">Forms a cyclic heterotetrameric complex composed of two molecules of XerC and two molecules of XerD.</text>
</comment>
<evidence type="ECO:0000313" key="13">
    <source>
        <dbReference type="Proteomes" id="UP000824029"/>
    </source>
</evidence>
<name>A0A9D2DL27_9ACTN</name>
<feature type="active site" evidence="9">
    <location>
        <position position="258"/>
    </location>
</feature>
<comment type="subcellular location">
    <subcellularLocation>
        <location evidence="1 9">Cytoplasm</location>
    </subcellularLocation>
</comment>
<organism evidence="12 13">
    <name type="scientific">Candidatus Olsenella stercoravium</name>
    <dbReference type="NCBI Taxonomy" id="2838713"/>
    <lineage>
        <taxon>Bacteria</taxon>
        <taxon>Bacillati</taxon>
        <taxon>Actinomycetota</taxon>
        <taxon>Coriobacteriia</taxon>
        <taxon>Coriobacteriales</taxon>
        <taxon>Atopobiaceae</taxon>
        <taxon>Olsenella</taxon>
    </lineage>
</organism>
<keyword evidence="8 9" id="KW-0131">Cell cycle</keyword>
<feature type="domain" description="Core-binding (CB)" evidence="11">
    <location>
        <begin position="16"/>
        <end position="101"/>
    </location>
</feature>
<keyword evidence="2 9" id="KW-0963">Cytoplasm</keyword>
<dbReference type="HAMAP" id="MF_01808">
    <property type="entry name" value="Recomb_XerC_XerD"/>
    <property type="match status" value="1"/>
</dbReference>
<reference evidence="12" key="1">
    <citation type="journal article" date="2021" name="PeerJ">
        <title>Extensive microbial diversity within the chicken gut microbiome revealed by metagenomics and culture.</title>
        <authorList>
            <person name="Gilroy R."/>
            <person name="Ravi A."/>
            <person name="Getino M."/>
            <person name="Pursley I."/>
            <person name="Horton D.L."/>
            <person name="Alikhan N.F."/>
            <person name="Baker D."/>
            <person name="Gharbi K."/>
            <person name="Hall N."/>
            <person name="Watson M."/>
            <person name="Adriaenssens E.M."/>
            <person name="Foster-Nyarko E."/>
            <person name="Jarju S."/>
            <person name="Secka A."/>
            <person name="Antonio M."/>
            <person name="Oren A."/>
            <person name="Chaudhuri R.R."/>
            <person name="La Ragione R."/>
            <person name="Hildebrand F."/>
            <person name="Pallen M.J."/>
        </authorList>
    </citation>
    <scope>NUCLEOTIDE SEQUENCE</scope>
    <source>
        <strain evidence="12">ChiHecolR3B27-1887</strain>
    </source>
</reference>
<keyword evidence="6 9" id="KW-0238">DNA-binding</keyword>
<dbReference type="PANTHER" id="PTHR30349">
    <property type="entry name" value="PHAGE INTEGRASE-RELATED"/>
    <property type="match status" value="1"/>
</dbReference>
<dbReference type="GO" id="GO:0005737">
    <property type="term" value="C:cytoplasm"/>
    <property type="evidence" value="ECO:0007669"/>
    <property type="project" value="UniProtKB-SubCell"/>
</dbReference>
<dbReference type="SUPFAM" id="SSF56349">
    <property type="entry name" value="DNA breaking-rejoining enzymes"/>
    <property type="match status" value="1"/>
</dbReference>
<dbReference type="InterPro" id="IPR050090">
    <property type="entry name" value="Tyrosine_recombinase_XerCD"/>
</dbReference>